<organism evidence="11 12">
    <name type="scientific">Sphingomonas dokdonensis</name>
    <dbReference type="NCBI Taxonomy" id="344880"/>
    <lineage>
        <taxon>Bacteria</taxon>
        <taxon>Pseudomonadati</taxon>
        <taxon>Pseudomonadota</taxon>
        <taxon>Alphaproteobacteria</taxon>
        <taxon>Sphingomonadales</taxon>
        <taxon>Sphingomonadaceae</taxon>
        <taxon>Sphingomonas</taxon>
    </lineage>
</organism>
<comment type="caution">
    <text evidence="11">The sequence shown here is derived from an EMBL/GenBank/DDBJ whole genome shotgun (WGS) entry which is preliminary data.</text>
</comment>
<proteinExistence type="inferred from homology"/>
<evidence type="ECO:0000256" key="4">
    <source>
        <dbReference type="ARBA" id="ARBA00022475"/>
    </source>
</evidence>
<dbReference type="SUPFAM" id="SSF103054">
    <property type="entry name" value="General secretion pathway protein M, EpsM"/>
    <property type="match status" value="1"/>
</dbReference>
<dbReference type="GO" id="GO:0015628">
    <property type="term" value="P:protein secretion by the type II secretion system"/>
    <property type="evidence" value="ECO:0007669"/>
    <property type="project" value="InterPro"/>
</dbReference>
<keyword evidence="6 10" id="KW-0812">Transmembrane</keyword>
<dbReference type="Pfam" id="PF04612">
    <property type="entry name" value="T2SSM"/>
    <property type="match status" value="1"/>
</dbReference>
<dbReference type="GO" id="GO:0015627">
    <property type="term" value="C:type II protein secretion system complex"/>
    <property type="evidence" value="ECO:0007669"/>
    <property type="project" value="InterPro"/>
</dbReference>
<gene>
    <name evidence="11" type="ORF">SPDO_24470</name>
</gene>
<evidence type="ECO:0000256" key="1">
    <source>
        <dbReference type="ARBA" id="ARBA00004377"/>
    </source>
</evidence>
<keyword evidence="3" id="KW-0813">Transport</keyword>
<keyword evidence="7" id="KW-0653">Protein transport</keyword>
<evidence type="ECO:0000256" key="8">
    <source>
        <dbReference type="ARBA" id="ARBA00022989"/>
    </source>
</evidence>
<accession>A0A245ZI98</accession>
<feature type="transmembrane region" description="Helical" evidence="10">
    <location>
        <begin position="18"/>
        <end position="39"/>
    </location>
</feature>
<dbReference type="InterPro" id="IPR023229">
    <property type="entry name" value="T2SS_M_periplasmic_sf"/>
</dbReference>
<keyword evidence="9 10" id="KW-0472">Membrane</keyword>
<evidence type="ECO:0000256" key="10">
    <source>
        <dbReference type="SAM" id="Phobius"/>
    </source>
</evidence>
<evidence type="ECO:0000256" key="3">
    <source>
        <dbReference type="ARBA" id="ARBA00022448"/>
    </source>
</evidence>
<evidence type="ECO:0000256" key="6">
    <source>
        <dbReference type="ARBA" id="ARBA00022692"/>
    </source>
</evidence>
<dbReference type="InterPro" id="IPR007690">
    <property type="entry name" value="T2SS_GspM"/>
</dbReference>
<keyword evidence="4" id="KW-1003">Cell membrane</keyword>
<dbReference type="AlphaFoldDB" id="A0A245ZI98"/>
<evidence type="ECO:0000313" key="11">
    <source>
        <dbReference type="EMBL" id="OWK29458.1"/>
    </source>
</evidence>
<dbReference type="Proteomes" id="UP000197290">
    <property type="component" value="Unassembled WGS sequence"/>
</dbReference>
<keyword evidence="5" id="KW-0997">Cell inner membrane</keyword>
<evidence type="ECO:0000256" key="9">
    <source>
        <dbReference type="ARBA" id="ARBA00023136"/>
    </source>
</evidence>
<evidence type="ECO:0000256" key="5">
    <source>
        <dbReference type="ARBA" id="ARBA00022519"/>
    </source>
</evidence>
<dbReference type="OrthoDB" id="7432850at2"/>
<reference evidence="11 12" key="1">
    <citation type="submission" date="2017-03" db="EMBL/GenBank/DDBJ databases">
        <title>Genome sequence of Sphingomonas dokdonensis DSM 21029.</title>
        <authorList>
            <person name="Poehlein A."/>
            <person name="Wuebbeler J.H."/>
            <person name="Steinbuechel A."/>
            <person name="Daniel R."/>
        </authorList>
    </citation>
    <scope>NUCLEOTIDE SEQUENCE [LARGE SCALE GENOMIC DNA]</scope>
    <source>
        <strain evidence="11 12">DSM 21029</strain>
    </source>
</reference>
<dbReference type="Gene3D" id="3.30.1360.100">
    <property type="entry name" value="General secretion pathway protein M, EpsM"/>
    <property type="match status" value="1"/>
</dbReference>
<evidence type="ECO:0000256" key="7">
    <source>
        <dbReference type="ARBA" id="ARBA00022927"/>
    </source>
</evidence>
<dbReference type="GO" id="GO:0005886">
    <property type="term" value="C:plasma membrane"/>
    <property type="evidence" value="ECO:0007669"/>
    <property type="project" value="UniProtKB-SubCell"/>
</dbReference>
<dbReference type="RefSeq" id="WP_088367755.1">
    <property type="nucleotide sequence ID" value="NZ_NBBI01000004.1"/>
</dbReference>
<keyword evidence="12" id="KW-1185">Reference proteome</keyword>
<evidence type="ECO:0000256" key="2">
    <source>
        <dbReference type="ARBA" id="ARBA00010637"/>
    </source>
</evidence>
<evidence type="ECO:0000313" key="12">
    <source>
        <dbReference type="Proteomes" id="UP000197290"/>
    </source>
</evidence>
<dbReference type="EMBL" id="NBBI01000004">
    <property type="protein sequence ID" value="OWK29458.1"/>
    <property type="molecule type" value="Genomic_DNA"/>
</dbReference>
<comment type="similarity">
    <text evidence="2">Belongs to the GSP M family.</text>
</comment>
<keyword evidence="8 10" id="KW-1133">Transmembrane helix</keyword>
<name>A0A245ZI98_9SPHN</name>
<protein>
    <submittedName>
        <fullName evidence="11">General secretion pathway, M protein</fullName>
    </submittedName>
</protein>
<comment type="subcellular location">
    <subcellularLocation>
        <location evidence="1">Cell inner membrane</location>
        <topology evidence="1">Single-pass membrane protein</topology>
    </subcellularLocation>
</comment>
<sequence length="157" mass="16737">MSAILIWYRGRSVREQRLLLIMVALLAITILFAGVIRPVRDGLESSRQRHANAELRLGEIKAQVAQVKAIQRGRPRAPEGPLADAIRARADEAGFVLANLEPDGDRVRISIATARPGPLLGWIAGLEGDGLLVDASTITGNGDGTVAATLTLKGRTS</sequence>